<dbReference type="OrthoDB" id="17296at2157"/>
<dbReference type="CDD" id="cd10441">
    <property type="entry name" value="GIY-YIG_COG1833"/>
    <property type="match status" value="1"/>
</dbReference>
<dbReference type="Proteomes" id="UP000053157">
    <property type="component" value="Unassembled WGS sequence"/>
</dbReference>
<reference evidence="1 2" key="1">
    <citation type="submission" date="2015-12" db="EMBL/GenBank/DDBJ databases">
        <title>Haloferax profundi sp. nov. isolated from the Discovery deep brine-seawater interface in the Red Sea.</title>
        <authorList>
            <person name="Zhang G."/>
            <person name="Stingl U."/>
            <person name="Rashid M."/>
        </authorList>
    </citation>
    <scope>NUCLEOTIDE SEQUENCE [LARGE SCALE GENOMIC DNA]</scope>
    <source>
        <strain evidence="1 2">SB29</strain>
    </source>
</reference>
<dbReference type="AlphaFoldDB" id="A0A0W1SW71"/>
<protein>
    <recommendedName>
        <fullName evidence="3">Endonuclease III</fullName>
    </recommendedName>
</protein>
<proteinExistence type="predicted"/>
<dbReference type="RefSeq" id="WP_058570742.1">
    <property type="nucleotide sequence ID" value="NZ_LOPV01000021.1"/>
</dbReference>
<dbReference type="PANTHER" id="PTHR37460:SF1">
    <property type="entry name" value="ENDONUCLEASE III"/>
    <property type="match status" value="1"/>
</dbReference>
<dbReference type="InterPro" id="IPR002837">
    <property type="entry name" value="DUF123"/>
</dbReference>
<keyword evidence="2" id="KW-1185">Reference proteome</keyword>
<name>A0A0W1SW71_9EURY</name>
<dbReference type="EMBL" id="LOPV01000021">
    <property type="protein sequence ID" value="KTG30734.1"/>
    <property type="molecule type" value="Genomic_DNA"/>
</dbReference>
<evidence type="ECO:0000313" key="2">
    <source>
        <dbReference type="Proteomes" id="UP000053157"/>
    </source>
</evidence>
<dbReference type="PANTHER" id="PTHR37460">
    <property type="entry name" value="ENDONUCLEASE III"/>
    <property type="match status" value="1"/>
</dbReference>
<gene>
    <name evidence="1" type="ORF">AUR66_06435</name>
</gene>
<accession>A0A0W1SW71</accession>
<sequence>MTVYSLEPHALATAADPLELDTRAPRGTYALVFAVPETTIEVGALGDCEFDAGGYVYVGSAFGTGGLRRVLRHRRVASGDHDARHWHVDYLGGDSDVELTRVVCVPDQNVECAVSSTLGASALDGFGSSDCTCDAHLAAFENTETATSLAVATFESKV</sequence>
<evidence type="ECO:0000313" key="1">
    <source>
        <dbReference type="EMBL" id="KTG30734.1"/>
    </source>
</evidence>
<evidence type="ECO:0008006" key="3">
    <source>
        <dbReference type="Google" id="ProtNLM"/>
    </source>
</evidence>
<dbReference type="Pfam" id="PF01986">
    <property type="entry name" value="DUF123"/>
    <property type="match status" value="1"/>
</dbReference>
<organism evidence="1 2">
    <name type="scientific">Haloferax profundi</name>
    <dbReference type="NCBI Taxonomy" id="1544718"/>
    <lineage>
        <taxon>Archaea</taxon>
        <taxon>Methanobacteriati</taxon>
        <taxon>Methanobacteriota</taxon>
        <taxon>Stenosarchaea group</taxon>
        <taxon>Halobacteria</taxon>
        <taxon>Halobacteriales</taxon>
        <taxon>Haloferacaceae</taxon>
        <taxon>Haloferax</taxon>
    </lineage>
</organism>
<comment type="caution">
    <text evidence="1">The sequence shown here is derived from an EMBL/GenBank/DDBJ whole genome shotgun (WGS) entry which is preliminary data.</text>
</comment>